<dbReference type="EMBL" id="NKCK01000009">
    <property type="protein sequence ID" value="RSM13729.1"/>
    <property type="molecule type" value="Genomic_DNA"/>
</dbReference>
<name>A0A428UHH9_9HYPO</name>
<organism evidence="1 2">
    <name type="scientific">Fusarium oligoseptatum</name>
    <dbReference type="NCBI Taxonomy" id="2604345"/>
    <lineage>
        <taxon>Eukaryota</taxon>
        <taxon>Fungi</taxon>
        <taxon>Dikarya</taxon>
        <taxon>Ascomycota</taxon>
        <taxon>Pezizomycotina</taxon>
        <taxon>Sordariomycetes</taxon>
        <taxon>Hypocreomycetidae</taxon>
        <taxon>Hypocreales</taxon>
        <taxon>Nectriaceae</taxon>
        <taxon>Fusarium</taxon>
        <taxon>Fusarium solani species complex</taxon>
    </lineage>
</organism>
<gene>
    <name evidence="1" type="ORF">CEP52_001851</name>
</gene>
<sequence>MRGSAQTAKAWRSWHRSLHLRTRRSAQFQYLRLHRGDEGKQVPSAFGYLTILAKTAKTFRSLLPSCPDFCVNVKGAHPPPGTRYEGNFSSDHLSISPRSSTRHILIASEKAILLSE</sequence>
<reference evidence="1 2" key="1">
    <citation type="submission" date="2017-06" db="EMBL/GenBank/DDBJ databases">
        <title>Comparative genomic analysis of Ambrosia Fusariam Clade fungi.</title>
        <authorList>
            <person name="Stajich J.E."/>
            <person name="Carrillo J."/>
            <person name="Kijimoto T."/>
            <person name="Eskalen A."/>
            <person name="O'Donnell K."/>
            <person name="Kasson M."/>
        </authorList>
    </citation>
    <scope>NUCLEOTIDE SEQUENCE [LARGE SCALE GENOMIC DNA]</scope>
    <source>
        <strain evidence="1 2">NRRL62579</strain>
    </source>
</reference>
<keyword evidence="2" id="KW-1185">Reference proteome</keyword>
<dbReference type="AlphaFoldDB" id="A0A428UHH9"/>
<comment type="caution">
    <text evidence="1">The sequence shown here is derived from an EMBL/GenBank/DDBJ whole genome shotgun (WGS) entry which is preliminary data.</text>
</comment>
<evidence type="ECO:0000313" key="2">
    <source>
        <dbReference type="Proteomes" id="UP000287144"/>
    </source>
</evidence>
<dbReference type="Proteomes" id="UP000287144">
    <property type="component" value="Unassembled WGS sequence"/>
</dbReference>
<proteinExistence type="predicted"/>
<evidence type="ECO:0000313" key="1">
    <source>
        <dbReference type="EMBL" id="RSM13729.1"/>
    </source>
</evidence>
<protein>
    <submittedName>
        <fullName evidence="1">Uncharacterized protein</fullName>
    </submittedName>
</protein>
<accession>A0A428UHH9</accession>